<evidence type="ECO:0000256" key="1">
    <source>
        <dbReference type="ARBA" id="ARBA00006484"/>
    </source>
</evidence>
<comment type="caution">
    <text evidence="3">The sequence shown here is derived from an EMBL/GenBank/DDBJ whole genome shotgun (WGS) entry which is preliminary data.</text>
</comment>
<dbReference type="SUPFAM" id="SSF51735">
    <property type="entry name" value="NAD(P)-binding Rossmann-fold domains"/>
    <property type="match status" value="1"/>
</dbReference>
<keyword evidence="4" id="KW-1185">Reference proteome</keyword>
<dbReference type="Proteomes" id="UP001221411">
    <property type="component" value="Unassembled WGS sequence"/>
</dbReference>
<reference evidence="3 4" key="1">
    <citation type="submission" date="2022-11" db="EMBL/GenBank/DDBJ databases">
        <title>Minimal conservation of predation-associated metabolite biosynthetic gene clusters underscores biosynthetic potential of Myxococcota including descriptions for ten novel species: Archangium lansinium sp. nov., Myxococcus landrumus sp. nov., Nannocystis bai.</title>
        <authorList>
            <person name="Ahearne A."/>
            <person name="Stevens C."/>
            <person name="Dowd S."/>
        </authorList>
    </citation>
    <scope>NUCLEOTIDE SEQUENCE [LARGE SCALE GENOMIC DNA]</scope>
    <source>
        <strain evidence="3 4">RJM3</strain>
    </source>
</reference>
<comment type="similarity">
    <text evidence="1">Belongs to the short-chain dehydrogenases/reductases (SDR) family.</text>
</comment>
<name>A0ABT5EUF1_9BACT</name>
<dbReference type="Gene3D" id="3.40.50.720">
    <property type="entry name" value="NAD(P)-binding Rossmann-like Domain"/>
    <property type="match status" value="1"/>
</dbReference>
<dbReference type="PANTHER" id="PTHR44196:SF1">
    <property type="entry name" value="DEHYDROGENASE_REDUCTASE SDR FAMILY MEMBER 7B"/>
    <property type="match status" value="1"/>
</dbReference>
<dbReference type="PANTHER" id="PTHR44196">
    <property type="entry name" value="DEHYDROGENASE/REDUCTASE SDR FAMILY MEMBER 7B"/>
    <property type="match status" value="1"/>
</dbReference>
<evidence type="ECO:0000256" key="2">
    <source>
        <dbReference type="ARBA" id="ARBA00023002"/>
    </source>
</evidence>
<dbReference type="InterPro" id="IPR002347">
    <property type="entry name" value="SDR_fam"/>
</dbReference>
<organism evidence="3 4">
    <name type="scientific">Polyangium mundeleinium</name>
    <dbReference type="NCBI Taxonomy" id="2995306"/>
    <lineage>
        <taxon>Bacteria</taxon>
        <taxon>Pseudomonadati</taxon>
        <taxon>Myxococcota</taxon>
        <taxon>Polyangia</taxon>
        <taxon>Polyangiales</taxon>
        <taxon>Polyangiaceae</taxon>
        <taxon>Polyangium</taxon>
    </lineage>
</organism>
<dbReference type="InterPro" id="IPR036291">
    <property type="entry name" value="NAD(P)-bd_dom_sf"/>
</dbReference>
<evidence type="ECO:0000313" key="4">
    <source>
        <dbReference type="Proteomes" id="UP001221411"/>
    </source>
</evidence>
<sequence>MELRGALVVVGGGSQGIGSGIAREAARRGAREVVLLARGPEALAATAAQIGAQATTYSVDLTDAGRVAEVCAQIRARSGVPDVVVASSASGRFLGLAESQPADVVEAMASTYFAAFNLFRGFVADMRARGSGRFVVVGSPVRALPFPAVAYKASRHALHGFAEGLREDLHGTGVGVTYVEPSRIKEGSYFVRNPGVLERLPTIFRDPRFALLWQSEAEAGRMTADAIEADDDLASPAWLHLVTTLGAVAGDTMARLVLRW</sequence>
<proteinExistence type="inferred from homology"/>
<protein>
    <submittedName>
        <fullName evidence="3">SDR family NAD(P)-dependent oxidoreductase</fullName>
    </submittedName>
</protein>
<gene>
    <name evidence="3" type="ORF">POL67_29200</name>
</gene>
<dbReference type="PRINTS" id="PR00081">
    <property type="entry name" value="GDHRDH"/>
</dbReference>
<dbReference type="EMBL" id="JAQNDO010000001">
    <property type="protein sequence ID" value="MDC0745445.1"/>
    <property type="molecule type" value="Genomic_DNA"/>
</dbReference>
<accession>A0ABT5EUF1</accession>
<keyword evidence="2" id="KW-0560">Oxidoreductase</keyword>
<dbReference type="Pfam" id="PF00106">
    <property type="entry name" value="adh_short"/>
    <property type="match status" value="1"/>
</dbReference>
<dbReference type="RefSeq" id="WP_271922951.1">
    <property type="nucleotide sequence ID" value="NZ_JAQNDO010000001.1"/>
</dbReference>
<evidence type="ECO:0000313" key="3">
    <source>
        <dbReference type="EMBL" id="MDC0745445.1"/>
    </source>
</evidence>